<dbReference type="InterPro" id="IPR021139">
    <property type="entry name" value="NYN"/>
</dbReference>
<dbReference type="EMBL" id="FRBD01000010">
    <property type="protein sequence ID" value="SHK71035.1"/>
    <property type="molecule type" value="Genomic_DNA"/>
</dbReference>
<evidence type="ECO:0000259" key="1">
    <source>
        <dbReference type="Pfam" id="PF01936"/>
    </source>
</evidence>
<evidence type="ECO:0000313" key="3">
    <source>
        <dbReference type="Proteomes" id="UP000184130"/>
    </source>
</evidence>
<dbReference type="RefSeq" id="WP_073207842.1">
    <property type="nucleotide sequence ID" value="NZ_FRBD01000010.1"/>
</dbReference>
<dbReference type="AlphaFoldDB" id="A0A1M6UP90"/>
<organism evidence="2 3">
    <name type="scientific">Xylanibacter ruminicola</name>
    <name type="common">Prevotella ruminicola</name>
    <dbReference type="NCBI Taxonomy" id="839"/>
    <lineage>
        <taxon>Bacteria</taxon>
        <taxon>Pseudomonadati</taxon>
        <taxon>Bacteroidota</taxon>
        <taxon>Bacteroidia</taxon>
        <taxon>Bacteroidales</taxon>
        <taxon>Prevotellaceae</taxon>
        <taxon>Xylanibacter</taxon>
    </lineage>
</organism>
<dbReference type="GO" id="GO:0004540">
    <property type="term" value="F:RNA nuclease activity"/>
    <property type="evidence" value="ECO:0007669"/>
    <property type="project" value="InterPro"/>
</dbReference>
<protein>
    <submittedName>
        <fullName evidence="2">NYN domain-containing protein</fullName>
    </submittedName>
</protein>
<feature type="domain" description="NYN" evidence="1">
    <location>
        <begin position="148"/>
        <end position="197"/>
    </location>
</feature>
<dbReference type="CDD" id="cd18722">
    <property type="entry name" value="PIN_NicB-like"/>
    <property type="match status" value="1"/>
</dbReference>
<sequence>MKQKNNLPPVKIAVLIDGGFFVKRFNSLYNKDRKMTGAQVADHLYTMAMKHVGNNNTLYRIFYYDCLPLDKKVHNPISKKLVDFSNTDEYKFRMELLETLKRKRKVALRIGTLKDNHNWQIYPGRVKELLSGKKKLEELKDSEIFLDVQQKGIDMKIGVDIATLALKRFVDTIVLFSGDSDFVPAAKLARREGIDFILDPMQANVEPQLFEHVDGITSLGPFNNKKKQ</sequence>
<evidence type="ECO:0000313" key="2">
    <source>
        <dbReference type="EMBL" id="SHK71035.1"/>
    </source>
</evidence>
<reference evidence="2 3" key="1">
    <citation type="submission" date="2016-11" db="EMBL/GenBank/DDBJ databases">
        <authorList>
            <person name="Jaros S."/>
            <person name="Januszkiewicz K."/>
            <person name="Wedrychowicz H."/>
        </authorList>
    </citation>
    <scope>NUCLEOTIDE SEQUENCE [LARGE SCALE GENOMIC DNA]</scope>
    <source>
        <strain evidence="2 3">KHT3</strain>
    </source>
</reference>
<dbReference type="Proteomes" id="UP000184130">
    <property type="component" value="Unassembled WGS sequence"/>
</dbReference>
<dbReference type="Pfam" id="PF01936">
    <property type="entry name" value="NYN"/>
    <property type="match status" value="1"/>
</dbReference>
<name>A0A1M6UP90_XYLRU</name>
<accession>A0A1M6UP90</accession>
<gene>
    <name evidence="2" type="ORF">SAMN05216463_11039</name>
</gene>
<proteinExistence type="predicted"/>
<dbReference type="Gene3D" id="3.40.50.1010">
    <property type="entry name" value="5'-nuclease"/>
    <property type="match status" value="1"/>
</dbReference>